<dbReference type="PANTHER" id="PTHR33178:SF10">
    <property type="entry name" value="STRESS-RESPONSE A_B BARREL DOMAIN-CONTAINING PROTEIN"/>
    <property type="match status" value="1"/>
</dbReference>
<dbReference type="InterPro" id="IPR013097">
    <property type="entry name" value="Dabb"/>
</dbReference>
<proteinExistence type="predicted"/>
<protein>
    <submittedName>
        <fullName evidence="3">Stress responsive protein</fullName>
    </submittedName>
</protein>
<accession>A0A261VCU5</accession>
<evidence type="ECO:0000313" key="4">
    <source>
        <dbReference type="Proteomes" id="UP000216429"/>
    </source>
</evidence>
<dbReference type="Proteomes" id="UP000216429">
    <property type="component" value="Unassembled WGS sequence"/>
</dbReference>
<dbReference type="SUPFAM" id="SSF54909">
    <property type="entry name" value="Dimeric alpha+beta barrel"/>
    <property type="match status" value="1"/>
</dbReference>
<dbReference type="InterPro" id="IPR011008">
    <property type="entry name" value="Dimeric_a/b-barrel"/>
</dbReference>
<comment type="caution">
    <text evidence="3">The sequence shown here is derived from an EMBL/GenBank/DDBJ whole genome shotgun (WGS) entry which is preliminary data.</text>
</comment>
<evidence type="ECO:0000259" key="2">
    <source>
        <dbReference type="PROSITE" id="PS51502"/>
    </source>
</evidence>
<dbReference type="EMBL" id="NEVU01000003">
    <property type="protein sequence ID" value="OZI70983.1"/>
    <property type="molecule type" value="Genomic_DNA"/>
</dbReference>
<keyword evidence="4" id="KW-1185">Reference proteome</keyword>
<gene>
    <name evidence="3" type="ORF">CAL22_13895</name>
</gene>
<dbReference type="OrthoDB" id="8664291at2"/>
<reference evidence="4" key="1">
    <citation type="submission" date="2017-05" db="EMBL/GenBank/DDBJ databases">
        <title>Complete and WGS of Bordetella genogroups.</title>
        <authorList>
            <person name="Spilker T."/>
            <person name="Lipuma J."/>
        </authorList>
    </citation>
    <scope>NUCLEOTIDE SEQUENCE [LARGE SCALE GENOMIC DNA]</scope>
    <source>
        <strain evidence="4">AU6712</strain>
    </source>
</reference>
<name>A0A261VCU5_9BORD</name>
<organism evidence="3 4">
    <name type="scientific">Bordetella genomosp. 12</name>
    <dbReference type="NCBI Taxonomy" id="463035"/>
    <lineage>
        <taxon>Bacteria</taxon>
        <taxon>Pseudomonadati</taxon>
        <taxon>Pseudomonadota</taxon>
        <taxon>Betaproteobacteria</taxon>
        <taxon>Burkholderiales</taxon>
        <taxon>Alcaligenaceae</taxon>
        <taxon>Bordetella</taxon>
    </lineage>
</organism>
<dbReference type="InterPro" id="IPR044662">
    <property type="entry name" value="HS1/DABB1-like"/>
</dbReference>
<comment type="subunit">
    <text evidence="1">Homodimer.</text>
</comment>
<evidence type="ECO:0000313" key="3">
    <source>
        <dbReference type="EMBL" id="OZI70983.1"/>
    </source>
</evidence>
<dbReference type="Pfam" id="PF07876">
    <property type="entry name" value="Dabb"/>
    <property type="match status" value="1"/>
</dbReference>
<dbReference type="PROSITE" id="PS51502">
    <property type="entry name" value="S_R_A_B_BARREL"/>
    <property type="match status" value="1"/>
</dbReference>
<dbReference type="PANTHER" id="PTHR33178">
    <property type="match status" value="1"/>
</dbReference>
<dbReference type="SMART" id="SM00886">
    <property type="entry name" value="Dabb"/>
    <property type="match status" value="1"/>
</dbReference>
<feature type="domain" description="Stress-response A/B barrel" evidence="2">
    <location>
        <begin position="2"/>
        <end position="94"/>
    </location>
</feature>
<dbReference type="AlphaFoldDB" id="A0A261VCU5"/>
<sequence length="96" mass="10936">MFRHIVMLSFHHPLPPGDHDEIVRMCQTIQDELAGVLELRFVTNSSDRAHSYTHAFVADFVDAAAHDEYQQAPAHLPLKQKISTLARQLIVLDYEA</sequence>
<dbReference type="Gene3D" id="3.30.70.100">
    <property type="match status" value="1"/>
</dbReference>
<evidence type="ECO:0000256" key="1">
    <source>
        <dbReference type="ARBA" id="ARBA00011738"/>
    </source>
</evidence>